<dbReference type="GO" id="GO:0009451">
    <property type="term" value="P:RNA modification"/>
    <property type="evidence" value="ECO:0007669"/>
    <property type="project" value="InterPro"/>
</dbReference>
<dbReference type="NCBIfam" id="TIGR00756">
    <property type="entry name" value="PPR"/>
    <property type="match status" value="6"/>
</dbReference>
<dbReference type="FunFam" id="1.25.40.10:FF:000201">
    <property type="entry name" value="Pentatricopeptide repeat-containing protein mitochondrial"/>
    <property type="match status" value="1"/>
</dbReference>
<dbReference type="GO" id="GO:0003723">
    <property type="term" value="F:RNA binding"/>
    <property type="evidence" value="ECO:0007669"/>
    <property type="project" value="InterPro"/>
</dbReference>
<name>A0AAP0BP43_9ASPA</name>
<comment type="similarity">
    <text evidence="1">Belongs to the PPR family. PCMP-H subfamily.</text>
</comment>
<gene>
    <name evidence="5" type="primary">PCMP-H60</name>
    <name evidence="5" type="ORF">KSP39_PZI006785</name>
</gene>
<dbReference type="Pfam" id="PF13041">
    <property type="entry name" value="PPR_2"/>
    <property type="match status" value="4"/>
</dbReference>
<dbReference type="InterPro" id="IPR002885">
    <property type="entry name" value="PPR_rpt"/>
</dbReference>
<keyword evidence="6" id="KW-1185">Reference proteome</keyword>
<dbReference type="FunFam" id="1.25.40.10:FF:000196">
    <property type="entry name" value="Pentatricopeptide repeat-containing protein At4g14850"/>
    <property type="match status" value="1"/>
</dbReference>
<evidence type="ECO:0000313" key="5">
    <source>
        <dbReference type="EMBL" id="KAK8946491.1"/>
    </source>
</evidence>
<dbReference type="GO" id="GO:0099402">
    <property type="term" value="P:plant organ development"/>
    <property type="evidence" value="ECO:0007669"/>
    <property type="project" value="UniProtKB-ARBA"/>
</dbReference>
<dbReference type="Pfam" id="PF20430">
    <property type="entry name" value="Eplus_motif"/>
    <property type="match status" value="1"/>
</dbReference>
<feature type="repeat" description="PPR" evidence="3">
    <location>
        <begin position="123"/>
        <end position="157"/>
    </location>
</feature>
<dbReference type="AlphaFoldDB" id="A0AAP0BP43"/>
<dbReference type="InterPro" id="IPR046960">
    <property type="entry name" value="PPR_At4g14850-like_plant"/>
</dbReference>
<dbReference type="PROSITE" id="PS51375">
    <property type="entry name" value="PPR"/>
    <property type="match status" value="7"/>
</dbReference>
<dbReference type="Gene3D" id="1.25.40.10">
    <property type="entry name" value="Tetratricopeptide repeat domain"/>
    <property type="match status" value="4"/>
</dbReference>
<dbReference type="PANTHER" id="PTHR47926:SF538">
    <property type="entry name" value="WHIM2 DOMAIN-CONTAINING PROTEIN"/>
    <property type="match status" value="1"/>
</dbReference>
<evidence type="ECO:0000313" key="6">
    <source>
        <dbReference type="Proteomes" id="UP001418222"/>
    </source>
</evidence>
<dbReference type="GO" id="GO:0008270">
    <property type="term" value="F:zinc ion binding"/>
    <property type="evidence" value="ECO:0007669"/>
    <property type="project" value="InterPro"/>
</dbReference>
<feature type="repeat" description="PPR" evidence="3">
    <location>
        <begin position="322"/>
        <end position="356"/>
    </location>
</feature>
<protein>
    <submittedName>
        <fullName evidence="5">Pentatricopeptide repeat-containing protein</fullName>
    </submittedName>
</protein>
<feature type="repeat" description="PPR" evidence="3">
    <location>
        <begin position="424"/>
        <end position="458"/>
    </location>
</feature>
<dbReference type="PANTHER" id="PTHR47926">
    <property type="entry name" value="PENTATRICOPEPTIDE REPEAT-CONTAINING PROTEIN"/>
    <property type="match status" value="1"/>
</dbReference>
<feature type="repeat" description="PPR" evidence="3">
    <location>
        <begin position="225"/>
        <end position="259"/>
    </location>
</feature>
<dbReference type="EMBL" id="JBBWWQ010000005">
    <property type="protein sequence ID" value="KAK8946491.1"/>
    <property type="molecule type" value="Genomic_DNA"/>
</dbReference>
<dbReference type="Pfam" id="PF20431">
    <property type="entry name" value="E_motif"/>
    <property type="match status" value="1"/>
</dbReference>
<accession>A0AAP0BP43</accession>
<organism evidence="5 6">
    <name type="scientific">Platanthera zijinensis</name>
    <dbReference type="NCBI Taxonomy" id="2320716"/>
    <lineage>
        <taxon>Eukaryota</taxon>
        <taxon>Viridiplantae</taxon>
        <taxon>Streptophyta</taxon>
        <taxon>Embryophyta</taxon>
        <taxon>Tracheophyta</taxon>
        <taxon>Spermatophyta</taxon>
        <taxon>Magnoliopsida</taxon>
        <taxon>Liliopsida</taxon>
        <taxon>Asparagales</taxon>
        <taxon>Orchidaceae</taxon>
        <taxon>Orchidoideae</taxon>
        <taxon>Orchideae</taxon>
        <taxon>Orchidinae</taxon>
        <taxon>Platanthera</taxon>
    </lineage>
</organism>
<evidence type="ECO:0000256" key="3">
    <source>
        <dbReference type="PROSITE-ProRule" id="PRU00708"/>
    </source>
</evidence>
<dbReference type="Proteomes" id="UP001418222">
    <property type="component" value="Unassembled WGS sequence"/>
</dbReference>
<evidence type="ECO:0000256" key="1">
    <source>
        <dbReference type="ARBA" id="ARBA00006643"/>
    </source>
</evidence>
<dbReference type="Pfam" id="PF14432">
    <property type="entry name" value="DYW_deaminase"/>
    <property type="match status" value="1"/>
</dbReference>
<dbReference type="Pfam" id="PF01535">
    <property type="entry name" value="PPR"/>
    <property type="match status" value="1"/>
</dbReference>
<comment type="caution">
    <text evidence="5">The sequence shown here is derived from an EMBL/GenBank/DDBJ whole genome shotgun (WGS) entry which is preliminary data.</text>
</comment>
<feature type="repeat" description="PPR" evidence="3">
    <location>
        <begin position="495"/>
        <end position="525"/>
    </location>
</feature>
<dbReference type="InterPro" id="IPR046848">
    <property type="entry name" value="E_motif"/>
</dbReference>
<keyword evidence="2" id="KW-0677">Repeat</keyword>
<dbReference type="InterPro" id="IPR046849">
    <property type="entry name" value="E2_motif"/>
</dbReference>
<feature type="domain" description="DYW" evidence="4">
    <location>
        <begin position="639"/>
        <end position="717"/>
    </location>
</feature>
<dbReference type="SUPFAM" id="SSF48452">
    <property type="entry name" value="TPR-like"/>
    <property type="match status" value="1"/>
</dbReference>
<evidence type="ECO:0000256" key="2">
    <source>
        <dbReference type="ARBA" id="ARBA00022737"/>
    </source>
</evidence>
<reference evidence="5 6" key="1">
    <citation type="journal article" date="2022" name="Nat. Plants">
        <title>Genomes of leafy and leafless Platanthera orchids illuminate the evolution of mycoheterotrophy.</title>
        <authorList>
            <person name="Li M.H."/>
            <person name="Liu K.W."/>
            <person name="Li Z."/>
            <person name="Lu H.C."/>
            <person name="Ye Q.L."/>
            <person name="Zhang D."/>
            <person name="Wang J.Y."/>
            <person name="Li Y.F."/>
            <person name="Zhong Z.M."/>
            <person name="Liu X."/>
            <person name="Yu X."/>
            <person name="Liu D.K."/>
            <person name="Tu X.D."/>
            <person name="Liu B."/>
            <person name="Hao Y."/>
            <person name="Liao X.Y."/>
            <person name="Jiang Y.T."/>
            <person name="Sun W.H."/>
            <person name="Chen J."/>
            <person name="Chen Y.Q."/>
            <person name="Ai Y."/>
            <person name="Zhai J.W."/>
            <person name="Wu S.S."/>
            <person name="Zhou Z."/>
            <person name="Hsiao Y.Y."/>
            <person name="Wu W.L."/>
            <person name="Chen Y.Y."/>
            <person name="Lin Y.F."/>
            <person name="Hsu J.L."/>
            <person name="Li C.Y."/>
            <person name="Wang Z.W."/>
            <person name="Zhao X."/>
            <person name="Zhong W.Y."/>
            <person name="Ma X.K."/>
            <person name="Ma L."/>
            <person name="Huang J."/>
            <person name="Chen G.Z."/>
            <person name="Huang M.Z."/>
            <person name="Huang L."/>
            <person name="Peng D.H."/>
            <person name="Luo Y.B."/>
            <person name="Zou S.Q."/>
            <person name="Chen S.P."/>
            <person name="Lan S."/>
            <person name="Tsai W.C."/>
            <person name="Van de Peer Y."/>
            <person name="Liu Z.J."/>
        </authorList>
    </citation>
    <scope>NUCLEOTIDE SEQUENCE [LARGE SCALE GENOMIC DNA]</scope>
    <source>
        <strain evidence="5">Lor287</strain>
    </source>
</reference>
<feature type="repeat" description="PPR" evidence="3">
    <location>
        <begin position="459"/>
        <end position="493"/>
    </location>
</feature>
<evidence type="ECO:0000259" key="4">
    <source>
        <dbReference type="Pfam" id="PF14432"/>
    </source>
</evidence>
<sequence length="770" mass="85135">MYMRSGLIGNGSKVFDIMSQRTFSNSTSLLAGYMLSGFQDEHLNNFFKMQGEGIRPNQFNFAAALASSALHAASEKGRILHGQLIKFGYQSTVFVCNSLMNMYSKCRLFKDARLIFESMDRKDSVSWNSMMSSLVSNGSYGEALELFIQMRALGIQPTQSSFVTAAKICAKLQNSAVARQLHACLVKEGYGLDMNTITALLVAYIRCFEMVQALQLFSSMAETRNVVSFTALIGGYIQNGNHNQAAILFSQMRRDGIEPNEFTYSTVLTASPMISPSLIHGLVIKTEYECVPSVGTALLDAYAKLGNTHDALLVFRMIDEKDIVTWSAMLASYSQVGDADGSIKLFMEMLKEGVLPNEFTLSSIVTVCACAAAAVGQGRLFHAVSIKCGRQDSVCASSALVTMYAKKGCIESAHKVFVRQSKRDMISWNSMISGFAQHGYGKKALDIFGEMEALGLEMDVKTFIAVIMACARTGLVDQGRRYFNSMVRDYEIPPTMEVYACMIDLYGRAGDLEEAMKLVKTMPFEADAMVWRVLLGACRVHRNVELGEIAAENLMRLEPRDSAAYVLLSNIYSAAGDWQKRDRVRKLMDDRRVKKEAGRSWIQVKGKVHAFVASDTSHPLADQIYLKLQEMVLRAKEKGHVADTKFVLHELGHEHKEALLARHSERLAIAFGLISTPDGTPLQIVKNLRVCGDCHAVIKLLSETEGREIVVRDSIRSKGINHSILQTNALKKPHARPCRGRALICVGCETGVCQDDEPSVTARNVGDRAT</sequence>
<dbReference type="InterPro" id="IPR011990">
    <property type="entry name" value="TPR-like_helical_dom_sf"/>
</dbReference>
<feature type="repeat" description="PPR" evidence="3">
    <location>
        <begin position="92"/>
        <end position="122"/>
    </location>
</feature>
<proteinExistence type="inferred from homology"/>
<dbReference type="FunFam" id="1.25.40.10:FF:000158">
    <property type="entry name" value="pentatricopeptide repeat-containing protein At2g33680"/>
    <property type="match status" value="1"/>
</dbReference>
<dbReference type="InterPro" id="IPR032867">
    <property type="entry name" value="DYW_dom"/>
</dbReference>